<comment type="caution">
    <text evidence="6">The sequence shown here is derived from an EMBL/GenBank/DDBJ whole genome shotgun (WGS) entry which is preliminary data.</text>
</comment>
<evidence type="ECO:0000256" key="2">
    <source>
        <dbReference type="ARBA" id="ARBA00023136"/>
    </source>
</evidence>
<keyword evidence="2 3" id="KW-0472">Membrane</keyword>
<comment type="subcellular location">
    <subcellularLocation>
        <location evidence="1">Cell outer membrane</location>
    </subcellularLocation>
</comment>
<keyword evidence="7" id="KW-1185">Reference proteome</keyword>
<sequence length="301" mass="33784">MNAATKLCGVLCALILVSGSQAAINRQNVRQYTATLDNSAWSVKTATALRCELVHAIPQFGEARFVSTASKESNLLFQLKMQRQPDGYSLAEVLSVPPSWRAGEQAKALADLKLLKQFDGDLPKQQAWTMLTELEQGFSPTFYFDDWHSPFDKIAAQLNPIHFGMPYQQFNQCMSGLLRFTFDDIALTVLNYQSNSDALTRESEARLQQIAEYLKHDKAIASVEIDTYTDSYGGRWINDELSRKRAKALKTFLVTAGIDEKVIRTEGFGEKRHVAPNDTSRGRGTNRRAVVQLMRAEAPRL</sequence>
<dbReference type="SUPFAM" id="SSF103088">
    <property type="entry name" value="OmpA-like"/>
    <property type="match status" value="1"/>
</dbReference>
<dbReference type="EMBL" id="JBHLXP010000005">
    <property type="protein sequence ID" value="MFC0050381.1"/>
    <property type="molecule type" value="Genomic_DNA"/>
</dbReference>
<evidence type="ECO:0000256" key="1">
    <source>
        <dbReference type="ARBA" id="ARBA00004442"/>
    </source>
</evidence>
<dbReference type="PANTHER" id="PTHR30329:SF17">
    <property type="entry name" value="LIPOPROTEIN YFIB-RELATED"/>
    <property type="match status" value="1"/>
</dbReference>
<dbReference type="InterPro" id="IPR006665">
    <property type="entry name" value="OmpA-like"/>
</dbReference>
<dbReference type="PANTHER" id="PTHR30329">
    <property type="entry name" value="STATOR ELEMENT OF FLAGELLAR MOTOR COMPLEX"/>
    <property type="match status" value="1"/>
</dbReference>
<keyword evidence="4" id="KW-0732">Signal</keyword>
<feature type="domain" description="OmpA-like" evidence="5">
    <location>
        <begin position="180"/>
        <end position="297"/>
    </location>
</feature>
<dbReference type="Gene3D" id="2.60.40.2540">
    <property type="match status" value="1"/>
</dbReference>
<dbReference type="InterPro" id="IPR050330">
    <property type="entry name" value="Bact_OuterMem_StrucFunc"/>
</dbReference>
<proteinExistence type="predicted"/>
<name>A0ABV6BHP3_9GAMM</name>
<evidence type="ECO:0000313" key="7">
    <source>
        <dbReference type="Proteomes" id="UP001589813"/>
    </source>
</evidence>
<dbReference type="Gene3D" id="3.30.1330.60">
    <property type="entry name" value="OmpA-like domain"/>
    <property type="match status" value="1"/>
</dbReference>
<evidence type="ECO:0000256" key="4">
    <source>
        <dbReference type="SAM" id="SignalP"/>
    </source>
</evidence>
<dbReference type="PROSITE" id="PS51123">
    <property type="entry name" value="OMPA_2"/>
    <property type="match status" value="1"/>
</dbReference>
<accession>A0ABV6BHP3</accession>
<protein>
    <submittedName>
        <fullName evidence="6">OmpA family protein</fullName>
    </submittedName>
</protein>
<dbReference type="PRINTS" id="PR01023">
    <property type="entry name" value="NAFLGMOTY"/>
</dbReference>
<dbReference type="RefSeq" id="WP_377248049.1">
    <property type="nucleotide sequence ID" value="NZ_JBHLXP010000005.1"/>
</dbReference>
<dbReference type="InterPro" id="IPR036737">
    <property type="entry name" value="OmpA-like_sf"/>
</dbReference>
<dbReference type="CDD" id="cd07185">
    <property type="entry name" value="OmpA_C-like"/>
    <property type="match status" value="1"/>
</dbReference>
<reference evidence="6 7" key="1">
    <citation type="submission" date="2024-09" db="EMBL/GenBank/DDBJ databases">
        <authorList>
            <person name="Sun Q."/>
            <person name="Mori K."/>
        </authorList>
    </citation>
    <scope>NUCLEOTIDE SEQUENCE [LARGE SCALE GENOMIC DNA]</scope>
    <source>
        <strain evidence="6 7">KCTC 23315</strain>
    </source>
</reference>
<gene>
    <name evidence="6" type="ORF">ACFFJP_18985</name>
</gene>
<evidence type="ECO:0000259" key="5">
    <source>
        <dbReference type="PROSITE" id="PS51123"/>
    </source>
</evidence>
<feature type="signal peptide" evidence="4">
    <location>
        <begin position="1"/>
        <end position="22"/>
    </location>
</feature>
<evidence type="ECO:0000313" key="6">
    <source>
        <dbReference type="EMBL" id="MFC0050381.1"/>
    </source>
</evidence>
<evidence type="ECO:0000256" key="3">
    <source>
        <dbReference type="PROSITE-ProRule" id="PRU00473"/>
    </source>
</evidence>
<organism evidence="6 7">
    <name type="scientific">Rheinheimera tilapiae</name>
    <dbReference type="NCBI Taxonomy" id="875043"/>
    <lineage>
        <taxon>Bacteria</taxon>
        <taxon>Pseudomonadati</taxon>
        <taxon>Pseudomonadota</taxon>
        <taxon>Gammaproteobacteria</taxon>
        <taxon>Chromatiales</taxon>
        <taxon>Chromatiaceae</taxon>
        <taxon>Rheinheimera</taxon>
    </lineage>
</organism>
<dbReference type="Pfam" id="PF18393">
    <property type="entry name" value="MotY_N"/>
    <property type="match status" value="1"/>
</dbReference>
<dbReference type="Pfam" id="PF00691">
    <property type="entry name" value="OmpA"/>
    <property type="match status" value="1"/>
</dbReference>
<dbReference type="PRINTS" id="PR01021">
    <property type="entry name" value="OMPADOMAIN"/>
</dbReference>
<dbReference type="InterPro" id="IPR041544">
    <property type="entry name" value="MotY_N"/>
</dbReference>
<dbReference type="Proteomes" id="UP001589813">
    <property type="component" value="Unassembled WGS sequence"/>
</dbReference>
<dbReference type="InterPro" id="IPR006664">
    <property type="entry name" value="OMP_bac"/>
</dbReference>
<feature type="chain" id="PRO_5045572577" evidence="4">
    <location>
        <begin position="23"/>
        <end position="301"/>
    </location>
</feature>